<dbReference type="STRING" id="63057.A0A2P5ARY7"/>
<organism evidence="2 3">
    <name type="scientific">Trema orientale</name>
    <name type="common">Charcoal tree</name>
    <name type="synonym">Celtis orientalis</name>
    <dbReference type="NCBI Taxonomy" id="63057"/>
    <lineage>
        <taxon>Eukaryota</taxon>
        <taxon>Viridiplantae</taxon>
        <taxon>Streptophyta</taxon>
        <taxon>Embryophyta</taxon>
        <taxon>Tracheophyta</taxon>
        <taxon>Spermatophyta</taxon>
        <taxon>Magnoliopsida</taxon>
        <taxon>eudicotyledons</taxon>
        <taxon>Gunneridae</taxon>
        <taxon>Pentapetalae</taxon>
        <taxon>rosids</taxon>
        <taxon>fabids</taxon>
        <taxon>Rosales</taxon>
        <taxon>Cannabaceae</taxon>
        <taxon>Trema</taxon>
    </lineage>
</organism>
<evidence type="ECO:0000256" key="1">
    <source>
        <dbReference type="SAM" id="MobiDB-lite"/>
    </source>
</evidence>
<dbReference type="EMBL" id="JXTC01000722">
    <property type="protein sequence ID" value="PON39316.1"/>
    <property type="molecule type" value="Genomic_DNA"/>
</dbReference>
<feature type="non-terminal residue" evidence="2">
    <location>
        <position position="1"/>
    </location>
</feature>
<sequence length="108" mass="12402">IDEFTKLVSDLESLNIKLEEEDQAIFFLNSLPKQYDQLRDTLKFGKETLTLEEVTAATYSKELDLKANGKHSKTNGEGLTVRGRTDKKDNQNKFRSKSRSKSRSRKTC</sequence>
<dbReference type="Pfam" id="PF14223">
    <property type="entry name" value="Retrotran_gag_2"/>
    <property type="match status" value="1"/>
</dbReference>
<protein>
    <recommendedName>
        <fullName evidence="4">Retrovirus-related Pol polyprotein from transposon TNT 1-94</fullName>
    </recommendedName>
</protein>
<evidence type="ECO:0008006" key="4">
    <source>
        <dbReference type="Google" id="ProtNLM"/>
    </source>
</evidence>
<comment type="caution">
    <text evidence="2">The sequence shown here is derived from an EMBL/GenBank/DDBJ whole genome shotgun (WGS) entry which is preliminary data.</text>
</comment>
<dbReference type="AlphaFoldDB" id="A0A2P5ARY7"/>
<keyword evidence="3" id="KW-1185">Reference proteome</keyword>
<accession>A0A2P5ARY7</accession>
<dbReference type="OrthoDB" id="1730120at2759"/>
<dbReference type="Proteomes" id="UP000237000">
    <property type="component" value="Unassembled WGS sequence"/>
</dbReference>
<gene>
    <name evidence="2" type="ORF">TorRG33x02_343070</name>
</gene>
<feature type="compositionally biased region" description="Basic and acidic residues" evidence="1">
    <location>
        <begin position="83"/>
        <end position="92"/>
    </location>
</feature>
<dbReference type="InParanoid" id="A0A2P5ARY7"/>
<evidence type="ECO:0000313" key="2">
    <source>
        <dbReference type="EMBL" id="PON39316.1"/>
    </source>
</evidence>
<proteinExistence type="predicted"/>
<name>A0A2P5ARY7_TREOI</name>
<feature type="compositionally biased region" description="Basic residues" evidence="1">
    <location>
        <begin position="94"/>
        <end position="108"/>
    </location>
</feature>
<reference evidence="3" key="1">
    <citation type="submission" date="2016-06" db="EMBL/GenBank/DDBJ databases">
        <title>Parallel loss of symbiosis genes in relatives of nitrogen-fixing non-legume Parasponia.</title>
        <authorList>
            <person name="Van Velzen R."/>
            <person name="Holmer R."/>
            <person name="Bu F."/>
            <person name="Rutten L."/>
            <person name="Van Zeijl A."/>
            <person name="Liu W."/>
            <person name="Santuari L."/>
            <person name="Cao Q."/>
            <person name="Sharma T."/>
            <person name="Shen D."/>
            <person name="Roswanjaya Y."/>
            <person name="Wardhani T."/>
            <person name="Kalhor M.S."/>
            <person name="Jansen J."/>
            <person name="Van den Hoogen J."/>
            <person name="Gungor B."/>
            <person name="Hartog M."/>
            <person name="Hontelez J."/>
            <person name="Verver J."/>
            <person name="Yang W.-C."/>
            <person name="Schijlen E."/>
            <person name="Repin R."/>
            <person name="Schilthuizen M."/>
            <person name="Schranz E."/>
            <person name="Heidstra R."/>
            <person name="Miyata K."/>
            <person name="Fedorova E."/>
            <person name="Kohlen W."/>
            <person name="Bisseling T."/>
            <person name="Smit S."/>
            <person name="Geurts R."/>
        </authorList>
    </citation>
    <scope>NUCLEOTIDE SEQUENCE [LARGE SCALE GENOMIC DNA]</scope>
    <source>
        <strain evidence="3">cv. RG33-2</strain>
    </source>
</reference>
<feature type="region of interest" description="Disordered" evidence="1">
    <location>
        <begin position="65"/>
        <end position="108"/>
    </location>
</feature>
<evidence type="ECO:0000313" key="3">
    <source>
        <dbReference type="Proteomes" id="UP000237000"/>
    </source>
</evidence>